<reference evidence="2 3" key="1">
    <citation type="submission" date="2015-11" db="EMBL/GenBank/DDBJ databases">
        <title>Genomic analysis of 38 Legionella species identifies large and diverse effector repertoires.</title>
        <authorList>
            <person name="Burstein D."/>
            <person name="Amaro F."/>
            <person name="Zusman T."/>
            <person name="Lifshitz Z."/>
            <person name="Cohen O."/>
            <person name="Gilbert J.A."/>
            <person name="Pupko T."/>
            <person name="Shuman H.A."/>
            <person name="Segal G."/>
        </authorList>
    </citation>
    <scope>NUCLEOTIDE SEQUENCE [LARGE SCALE GENOMIC DNA]</scope>
    <source>
        <strain evidence="2 3">ATCC 49655</strain>
    </source>
</reference>
<dbReference type="InterPro" id="IPR029058">
    <property type="entry name" value="AB_hydrolase_fold"/>
</dbReference>
<protein>
    <recommendedName>
        <fullName evidence="4">Alpha/beta hydrolase family protein</fullName>
    </recommendedName>
</protein>
<evidence type="ECO:0000313" key="2">
    <source>
        <dbReference type="EMBL" id="KTD64931.1"/>
    </source>
</evidence>
<dbReference type="Gene3D" id="3.40.50.1820">
    <property type="entry name" value="alpha/beta hydrolase"/>
    <property type="match status" value="1"/>
</dbReference>
<feature type="signal peptide" evidence="1">
    <location>
        <begin position="1"/>
        <end position="26"/>
    </location>
</feature>
<comment type="caution">
    <text evidence="2">The sequence shown here is derived from an EMBL/GenBank/DDBJ whole genome shotgun (WGS) entry which is preliminary data.</text>
</comment>
<dbReference type="STRING" id="1122169.Lsha_0300"/>
<organism evidence="2 3">
    <name type="scientific">Legionella shakespearei DSM 23087</name>
    <dbReference type="NCBI Taxonomy" id="1122169"/>
    <lineage>
        <taxon>Bacteria</taxon>
        <taxon>Pseudomonadati</taxon>
        <taxon>Pseudomonadota</taxon>
        <taxon>Gammaproteobacteria</taxon>
        <taxon>Legionellales</taxon>
        <taxon>Legionellaceae</taxon>
        <taxon>Legionella</taxon>
    </lineage>
</organism>
<dbReference type="AlphaFoldDB" id="A0A0W0Z7T1"/>
<keyword evidence="3" id="KW-1185">Reference proteome</keyword>
<dbReference type="OrthoDB" id="9814760at2"/>
<dbReference type="PATRIC" id="fig|1122169.6.peg.332"/>
<evidence type="ECO:0000256" key="1">
    <source>
        <dbReference type="SAM" id="SignalP"/>
    </source>
</evidence>
<proteinExistence type="predicted"/>
<feature type="chain" id="PRO_5006918349" description="Alpha/beta hydrolase family protein" evidence="1">
    <location>
        <begin position="27"/>
        <end position="698"/>
    </location>
</feature>
<dbReference type="EMBL" id="LNYW01000016">
    <property type="protein sequence ID" value="KTD64931.1"/>
    <property type="molecule type" value="Genomic_DNA"/>
</dbReference>
<accession>A0A0W0Z7T1</accession>
<gene>
    <name evidence="2" type="ORF">Lsha_0300</name>
</gene>
<sequence>MQHMKGNYRRKSVFFIFFVLAFNGFSAESQTHQNSVDPTAPGPYSVAVGEYKLPATVDPDVLESEATEVWGKMYYPEFRTGEKAPLIVMLHGNHGTCGTGSNPRYDNSCTYTHSGTCPEGYTVTPNHEGYDYLANHLASWGYWVVSINANRGITCGGGSDEDYGLILARGRLILKHLQLLHQWSATGDAPTSIGLGKEGLIGQLDFGSVGLFGHSRGGEGIRAAYNFYKDECSPWPEKIPGLVIKALFEVGATDGLSSRLLDAEGVVWNQLLPMCDGDVSDLSGRFPFERMLANDEKTTKVQKSLYEVWGANHNYFNTQWQTSDAWRCSVGTPIFDPDKSESVEQQNIAKASVFAFFQSHMGQKEDSGLNQLFNSLYSSPEVVTQITQVDREFSPSHEPEENVILERFDQETGTNSSGHLNRLSGIEMKHERLKRKQRAGYIVWQMAGKETYFNAVVAADGEGIDLSDFKTLDLRIGRTRSKLNTSAATDFSIRLEDASGTVSDAFPVSHYALLNNKDNHSNPVFQTVRIRLADFKNIDLARIHAVQFIFDLTETGELYFANIEANGQIGLGGTFDKPRLPHVTARSEQTILASMEHITVPAGLNSFKVIRVKKGLSSQSAIEIELSSIIPFPVMDSLPVLTIGKQQFTLSRYADPDGLNVMAFTLNNAQYKQLNQNDPVSLLYGKKWEFGILKNGIK</sequence>
<keyword evidence="1" id="KW-0732">Signal</keyword>
<evidence type="ECO:0008006" key="4">
    <source>
        <dbReference type="Google" id="ProtNLM"/>
    </source>
</evidence>
<dbReference type="Proteomes" id="UP000054600">
    <property type="component" value="Unassembled WGS sequence"/>
</dbReference>
<name>A0A0W0Z7T1_9GAMM</name>
<dbReference type="RefSeq" id="WP_018575817.1">
    <property type="nucleotide sequence ID" value="NZ_KB892381.1"/>
</dbReference>
<dbReference type="Gene3D" id="2.60.120.430">
    <property type="entry name" value="Galactose-binding lectin"/>
    <property type="match status" value="1"/>
</dbReference>
<dbReference type="SUPFAM" id="SSF53474">
    <property type="entry name" value="alpha/beta-Hydrolases"/>
    <property type="match status" value="1"/>
</dbReference>
<dbReference type="eggNOG" id="COG4188">
    <property type="taxonomic scope" value="Bacteria"/>
</dbReference>
<evidence type="ECO:0000313" key="3">
    <source>
        <dbReference type="Proteomes" id="UP000054600"/>
    </source>
</evidence>